<feature type="transmembrane region" description="Helical" evidence="1">
    <location>
        <begin position="206"/>
        <end position="228"/>
    </location>
</feature>
<dbReference type="Proteomes" id="UP001157125">
    <property type="component" value="Unassembled WGS sequence"/>
</dbReference>
<evidence type="ECO:0000313" key="3">
    <source>
        <dbReference type="Proteomes" id="UP001157125"/>
    </source>
</evidence>
<keyword evidence="1" id="KW-1133">Transmembrane helix</keyword>
<comment type="caution">
    <text evidence="2">The sequence shown here is derived from an EMBL/GenBank/DDBJ whole genome shotgun (WGS) entry which is preliminary data.</text>
</comment>
<organism evidence="2 3">
    <name type="scientific">Demequina litorisediminis</name>
    <dbReference type="NCBI Taxonomy" id="1849022"/>
    <lineage>
        <taxon>Bacteria</taxon>
        <taxon>Bacillati</taxon>
        <taxon>Actinomycetota</taxon>
        <taxon>Actinomycetes</taxon>
        <taxon>Micrococcales</taxon>
        <taxon>Demequinaceae</taxon>
        <taxon>Demequina</taxon>
    </lineage>
</organism>
<feature type="transmembrane region" description="Helical" evidence="1">
    <location>
        <begin position="261"/>
        <end position="283"/>
    </location>
</feature>
<reference evidence="3" key="1">
    <citation type="journal article" date="2019" name="Int. J. Syst. Evol. Microbiol.">
        <title>The Global Catalogue of Microorganisms (GCM) 10K type strain sequencing project: providing services to taxonomists for standard genome sequencing and annotation.</title>
        <authorList>
            <consortium name="The Broad Institute Genomics Platform"/>
            <consortium name="The Broad Institute Genome Sequencing Center for Infectious Disease"/>
            <person name="Wu L."/>
            <person name="Ma J."/>
        </authorList>
    </citation>
    <scope>NUCLEOTIDE SEQUENCE [LARGE SCALE GENOMIC DNA]</scope>
    <source>
        <strain evidence="3">NBRC 112299</strain>
    </source>
</reference>
<evidence type="ECO:0000313" key="2">
    <source>
        <dbReference type="EMBL" id="GMA34059.1"/>
    </source>
</evidence>
<keyword evidence="1" id="KW-0472">Membrane</keyword>
<accession>A0ABQ6I8D8</accession>
<dbReference type="RefSeq" id="WP_284327199.1">
    <property type="nucleotide sequence ID" value="NZ_BSUN01000001.1"/>
</dbReference>
<sequence length="289" mass="29529">MRALRTLISALCILAGALLIVAWGVSTAAVRAVEDGTALSGVARTAFSVPAAVDALSRQVQDDAVANLDSRGIDVAALGVEDDLRGAVDSAVRSPAFEDAIVDAADAAQTDFSAALMDPEREAAPLTLSVDASGIVNARIADLPGVGAAAPSLSLPPVQVEALSAESFENVRTTYEWMERAADWALWAGLALLALGILVSHRRRWFVAKALFAIGTIAVAFGLIVAFVDRDAILAFLPGGVDGTASSLWAQTFTDDAAPGIARNAVVVGAVALGGGVVATLVGKAASRR</sequence>
<keyword evidence="3" id="KW-1185">Reference proteome</keyword>
<feature type="transmembrane region" description="Helical" evidence="1">
    <location>
        <begin position="181"/>
        <end position="199"/>
    </location>
</feature>
<evidence type="ECO:0000256" key="1">
    <source>
        <dbReference type="SAM" id="Phobius"/>
    </source>
</evidence>
<keyword evidence="1" id="KW-0812">Transmembrane</keyword>
<protein>
    <submittedName>
        <fullName evidence="2">Uncharacterized protein</fullName>
    </submittedName>
</protein>
<name>A0ABQ6I8D8_9MICO</name>
<dbReference type="EMBL" id="BSUN01000001">
    <property type="protein sequence ID" value="GMA34059.1"/>
    <property type="molecule type" value="Genomic_DNA"/>
</dbReference>
<gene>
    <name evidence="2" type="ORF">GCM10025876_02630</name>
</gene>
<proteinExistence type="predicted"/>